<feature type="compositionally biased region" description="Pro residues" evidence="1">
    <location>
        <begin position="98"/>
        <end position="108"/>
    </location>
</feature>
<reference evidence="3" key="1">
    <citation type="submission" date="2016-11" db="UniProtKB">
        <authorList>
            <consortium name="WormBaseParasite"/>
        </authorList>
    </citation>
    <scope>IDENTIFICATION</scope>
</reference>
<dbReference type="WBParaSite" id="snap_masked-unitig_23625-processed-gene-0.0-mRNA-1">
    <property type="protein sequence ID" value="snap_masked-unitig_23625-processed-gene-0.0-mRNA-1"/>
    <property type="gene ID" value="snap_masked-unitig_23625-processed-gene-0.0"/>
</dbReference>
<accession>A0A1I8JPK5</accession>
<name>A0A1I8JPK5_9PLAT</name>
<dbReference type="AlphaFoldDB" id="A0A1I8JPK5"/>
<evidence type="ECO:0000313" key="2">
    <source>
        <dbReference type="Proteomes" id="UP000095280"/>
    </source>
</evidence>
<feature type="region of interest" description="Disordered" evidence="1">
    <location>
        <begin position="54"/>
        <end position="117"/>
    </location>
</feature>
<evidence type="ECO:0000256" key="1">
    <source>
        <dbReference type="SAM" id="MobiDB-lite"/>
    </source>
</evidence>
<feature type="compositionally biased region" description="Basic and acidic residues" evidence="1">
    <location>
        <begin position="59"/>
        <end position="75"/>
    </location>
</feature>
<protein>
    <submittedName>
        <fullName evidence="3">TCF3 fusion partner</fullName>
    </submittedName>
</protein>
<sequence>MQRPPGCWLRSCKAGFRQSAKSARESVRTRCRADPSPAFGAALDAEKLIDDLAVSSSMNEKDSDSEKLVQDRSGKAGEAPTGPAPPNSSGGRKKLHGPTPPRAAPPLVRPDQADTNC</sequence>
<feature type="compositionally biased region" description="Basic and acidic residues" evidence="1">
    <location>
        <begin position="22"/>
        <end position="33"/>
    </location>
</feature>
<keyword evidence="2" id="KW-1185">Reference proteome</keyword>
<organism evidence="2 3">
    <name type="scientific">Macrostomum lignano</name>
    <dbReference type="NCBI Taxonomy" id="282301"/>
    <lineage>
        <taxon>Eukaryota</taxon>
        <taxon>Metazoa</taxon>
        <taxon>Spiralia</taxon>
        <taxon>Lophotrochozoa</taxon>
        <taxon>Platyhelminthes</taxon>
        <taxon>Rhabditophora</taxon>
        <taxon>Macrostomorpha</taxon>
        <taxon>Macrostomida</taxon>
        <taxon>Macrostomidae</taxon>
        <taxon>Macrostomum</taxon>
    </lineage>
</organism>
<dbReference type="Proteomes" id="UP000095280">
    <property type="component" value="Unplaced"/>
</dbReference>
<feature type="region of interest" description="Disordered" evidence="1">
    <location>
        <begin position="18"/>
        <end position="39"/>
    </location>
</feature>
<proteinExistence type="predicted"/>
<evidence type="ECO:0000313" key="3">
    <source>
        <dbReference type="WBParaSite" id="snap_masked-unitig_23625-processed-gene-0.0-mRNA-1"/>
    </source>
</evidence>